<gene>
    <name evidence="2" type="ORF">GCM10023215_00400</name>
</gene>
<feature type="region of interest" description="Disordered" evidence="1">
    <location>
        <begin position="1"/>
        <end position="28"/>
    </location>
</feature>
<keyword evidence="3" id="KW-1185">Reference proteome</keyword>
<accession>A0ABP8VV23</accession>
<protein>
    <submittedName>
        <fullName evidence="2">Uncharacterized protein</fullName>
    </submittedName>
</protein>
<feature type="compositionally biased region" description="Low complexity" evidence="1">
    <location>
        <begin position="1"/>
        <end position="11"/>
    </location>
</feature>
<evidence type="ECO:0000256" key="1">
    <source>
        <dbReference type="SAM" id="MobiDB-lite"/>
    </source>
</evidence>
<dbReference type="EMBL" id="BAABIC010000001">
    <property type="protein sequence ID" value="GAA4672978.1"/>
    <property type="molecule type" value="Genomic_DNA"/>
</dbReference>
<reference evidence="3" key="1">
    <citation type="journal article" date="2019" name="Int. J. Syst. Evol. Microbiol.">
        <title>The Global Catalogue of Microorganisms (GCM) 10K type strain sequencing project: providing services to taxonomists for standard genome sequencing and annotation.</title>
        <authorList>
            <consortium name="The Broad Institute Genomics Platform"/>
            <consortium name="The Broad Institute Genome Sequencing Center for Infectious Disease"/>
            <person name="Wu L."/>
            <person name="Ma J."/>
        </authorList>
    </citation>
    <scope>NUCLEOTIDE SEQUENCE [LARGE SCALE GENOMIC DNA]</scope>
    <source>
        <strain evidence="3">JCM 18055</strain>
    </source>
</reference>
<evidence type="ECO:0000313" key="2">
    <source>
        <dbReference type="EMBL" id="GAA4672978.1"/>
    </source>
</evidence>
<dbReference type="Proteomes" id="UP001500325">
    <property type="component" value="Unassembled WGS sequence"/>
</dbReference>
<organism evidence="2 3">
    <name type="scientific">Pseudonocardia yuanmonensis</name>
    <dbReference type="NCBI Taxonomy" id="1095914"/>
    <lineage>
        <taxon>Bacteria</taxon>
        <taxon>Bacillati</taxon>
        <taxon>Actinomycetota</taxon>
        <taxon>Actinomycetes</taxon>
        <taxon>Pseudonocardiales</taxon>
        <taxon>Pseudonocardiaceae</taxon>
        <taxon>Pseudonocardia</taxon>
    </lineage>
</organism>
<comment type="caution">
    <text evidence="2">The sequence shown here is derived from an EMBL/GenBank/DDBJ whole genome shotgun (WGS) entry which is preliminary data.</text>
</comment>
<sequence length="82" mass="8341">MEAAISAAARAWESPGHRGAPISCGRSRGRSVDCTELDALVTGQMGKPLAEAAAEIEKSARSGLVRRPCRAAADLAGNAAPP</sequence>
<name>A0ABP8VV23_9PSEU</name>
<evidence type="ECO:0000313" key="3">
    <source>
        <dbReference type="Proteomes" id="UP001500325"/>
    </source>
</evidence>
<proteinExistence type="predicted"/>
<dbReference type="RefSeq" id="WP_345377546.1">
    <property type="nucleotide sequence ID" value="NZ_BAABIC010000001.1"/>
</dbReference>